<sequence length="306" mass="34017">MALTSDTGRIRHKKQVYEGQHPAIIDPAVWDKIQDMMQNGAAVARGSRQKATRSLLAGKLFDETGNRLTSSHRRKNGKRLRYYISRRLVKDRSRAHPDAWRLPAAQVEGLLAELMGQHLTRPGAAIAMTEDLTAAELTDVSKRLQEQGKVTERLALIERTDLQPGSLTVMLDKTMLADRLGYLPEQINLAEMTIESPFQTRRCGVELKLYLGEAPAEIDRTLGQNIMKGRSWLAMVITGKTFSEIADAEGVSKRRVQDVTNLALLAPDVLDGIATGEQPDGLTTGYLIKTRFSTVWSEQHAQFAAL</sequence>
<comment type="caution">
    <text evidence="1">The sequence shown here is derived from an EMBL/GenBank/DDBJ whole genome shotgun (WGS) entry which is preliminary data.</text>
</comment>
<dbReference type="AlphaFoldDB" id="A0A840CED5"/>
<dbReference type="Gene3D" id="3.90.1750.20">
    <property type="entry name" value="Putative Large Serine Recombinase, Chain B, Domain 2"/>
    <property type="match status" value="1"/>
</dbReference>
<organism evidence="1 2">
    <name type="scientific">Actibacterium naphthalenivorans</name>
    <dbReference type="NCBI Taxonomy" id="1614693"/>
    <lineage>
        <taxon>Bacteria</taxon>
        <taxon>Pseudomonadati</taxon>
        <taxon>Pseudomonadota</taxon>
        <taxon>Alphaproteobacteria</taxon>
        <taxon>Rhodobacterales</taxon>
        <taxon>Roseobacteraceae</taxon>
        <taxon>Actibacterium</taxon>
    </lineage>
</organism>
<reference evidence="1" key="1">
    <citation type="submission" date="2020-08" db="EMBL/GenBank/DDBJ databases">
        <title>Genomic Encyclopedia of Type Strains, Phase IV (KMG-IV): sequencing the most valuable type-strain genomes for metagenomic binning, comparative biology and taxonomic classification.</title>
        <authorList>
            <person name="Goeker M."/>
        </authorList>
    </citation>
    <scope>NUCLEOTIDE SEQUENCE [LARGE SCALE GENOMIC DNA]</scope>
    <source>
        <strain evidence="1">DSM 105040</strain>
    </source>
</reference>
<protein>
    <submittedName>
        <fullName evidence="1">Uncharacterized protein</fullName>
    </submittedName>
</protein>
<gene>
    <name evidence="1" type="ORF">GGR17_002261</name>
</gene>
<evidence type="ECO:0000313" key="2">
    <source>
        <dbReference type="Proteomes" id="UP000585681"/>
    </source>
</evidence>
<dbReference type="InterPro" id="IPR038109">
    <property type="entry name" value="DNA_bind_recomb_sf"/>
</dbReference>
<accession>A0A840CED5</accession>
<proteinExistence type="predicted"/>
<evidence type="ECO:0000313" key="1">
    <source>
        <dbReference type="EMBL" id="MBB4022452.1"/>
    </source>
</evidence>
<keyword evidence="2" id="KW-1185">Reference proteome</keyword>
<name>A0A840CED5_9RHOB</name>
<dbReference type="Proteomes" id="UP000585681">
    <property type="component" value="Unassembled WGS sequence"/>
</dbReference>
<dbReference type="RefSeq" id="WP_157445565.1">
    <property type="nucleotide sequence ID" value="NZ_JACIEQ010000002.1"/>
</dbReference>
<dbReference type="EMBL" id="JACIEQ010000002">
    <property type="protein sequence ID" value="MBB4022452.1"/>
    <property type="molecule type" value="Genomic_DNA"/>
</dbReference>